<feature type="compositionally biased region" description="Polar residues" evidence="1">
    <location>
        <begin position="47"/>
        <end position="61"/>
    </location>
</feature>
<comment type="caution">
    <text evidence="2">The sequence shown here is derived from an EMBL/GenBank/DDBJ whole genome shotgun (WGS) entry which is preliminary data.</text>
</comment>
<feature type="region of interest" description="Disordered" evidence="1">
    <location>
        <begin position="29"/>
        <end position="61"/>
    </location>
</feature>
<accession>A0A2U1LKH9</accession>
<protein>
    <submittedName>
        <fullName evidence="2">Uncharacterized protein</fullName>
    </submittedName>
</protein>
<name>A0A2U1LKH9_ARTAN</name>
<dbReference type="Proteomes" id="UP000245207">
    <property type="component" value="Unassembled WGS sequence"/>
</dbReference>
<dbReference type="PANTHER" id="PTHR33625">
    <property type="entry name" value="OS08G0179900 PROTEIN"/>
    <property type="match status" value="1"/>
</dbReference>
<gene>
    <name evidence="2" type="ORF">CTI12_AA481090</name>
</gene>
<dbReference type="AlphaFoldDB" id="A0A2U1LKH9"/>
<dbReference type="PANTHER" id="PTHR33625:SF11">
    <property type="match status" value="1"/>
</dbReference>
<sequence>MRRSFGQGLGGSGGGGRGVIRNVHRAVRTTMGGGGSHGSSVEPHAHATSTRTPSNNRNQHVNTTLSLSSTSLPCSYLNNSYMASPPNCPFTMSGDDFDWEYVDHEFESLHGDDIMFGTVPSNEEISHAVTSLQEVLEPLSFEQLIKNRETDDGTDDDHGVEKVLSPTPSSFNIGSELDWIEPSIKLCNSTSSLQVPSSDKVYEAFHLLQTEPSVQRMVISLSSDKAVWNAVMNNDVVREIREAVTEGKSISEGSGDSVNDTNPVTQVLRWIFVNTKDKVIEVVEKITKIVNELVQHMNKGKTDTSGGIDSFQEKLKSSFFLSIMVLLIVVVSRSRKC</sequence>
<keyword evidence="3" id="KW-1185">Reference proteome</keyword>
<organism evidence="2 3">
    <name type="scientific">Artemisia annua</name>
    <name type="common">Sweet wormwood</name>
    <dbReference type="NCBI Taxonomy" id="35608"/>
    <lineage>
        <taxon>Eukaryota</taxon>
        <taxon>Viridiplantae</taxon>
        <taxon>Streptophyta</taxon>
        <taxon>Embryophyta</taxon>
        <taxon>Tracheophyta</taxon>
        <taxon>Spermatophyta</taxon>
        <taxon>Magnoliopsida</taxon>
        <taxon>eudicotyledons</taxon>
        <taxon>Gunneridae</taxon>
        <taxon>Pentapetalae</taxon>
        <taxon>asterids</taxon>
        <taxon>campanulids</taxon>
        <taxon>Asterales</taxon>
        <taxon>Asteraceae</taxon>
        <taxon>Asteroideae</taxon>
        <taxon>Anthemideae</taxon>
        <taxon>Artemisiinae</taxon>
        <taxon>Artemisia</taxon>
    </lineage>
</organism>
<dbReference type="OrthoDB" id="737041at2759"/>
<evidence type="ECO:0000256" key="1">
    <source>
        <dbReference type="SAM" id="MobiDB-lite"/>
    </source>
</evidence>
<evidence type="ECO:0000313" key="2">
    <source>
        <dbReference type="EMBL" id="PWA49507.1"/>
    </source>
</evidence>
<proteinExistence type="predicted"/>
<reference evidence="2 3" key="1">
    <citation type="journal article" date="2018" name="Mol. Plant">
        <title>The genome of Artemisia annua provides insight into the evolution of Asteraceae family and artemisinin biosynthesis.</title>
        <authorList>
            <person name="Shen Q."/>
            <person name="Zhang L."/>
            <person name="Liao Z."/>
            <person name="Wang S."/>
            <person name="Yan T."/>
            <person name="Shi P."/>
            <person name="Liu M."/>
            <person name="Fu X."/>
            <person name="Pan Q."/>
            <person name="Wang Y."/>
            <person name="Lv Z."/>
            <person name="Lu X."/>
            <person name="Zhang F."/>
            <person name="Jiang W."/>
            <person name="Ma Y."/>
            <person name="Chen M."/>
            <person name="Hao X."/>
            <person name="Li L."/>
            <person name="Tang Y."/>
            <person name="Lv G."/>
            <person name="Zhou Y."/>
            <person name="Sun X."/>
            <person name="Brodelius P.E."/>
            <person name="Rose J.K.C."/>
            <person name="Tang K."/>
        </authorList>
    </citation>
    <scope>NUCLEOTIDE SEQUENCE [LARGE SCALE GENOMIC DNA]</scope>
    <source>
        <strain evidence="3">cv. Huhao1</strain>
        <tissue evidence="2">Leaf</tissue>
    </source>
</reference>
<evidence type="ECO:0000313" key="3">
    <source>
        <dbReference type="Proteomes" id="UP000245207"/>
    </source>
</evidence>
<dbReference type="EMBL" id="PKPP01008895">
    <property type="protein sequence ID" value="PWA49507.1"/>
    <property type="molecule type" value="Genomic_DNA"/>
</dbReference>
<dbReference type="STRING" id="35608.A0A2U1LKH9"/>